<protein>
    <submittedName>
        <fullName evidence="2">Uncharacterized protein</fullName>
    </submittedName>
</protein>
<dbReference type="EMBL" id="JYDR01000142">
    <property type="protein sequence ID" value="KRY67244.1"/>
    <property type="molecule type" value="Genomic_DNA"/>
</dbReference>
<feature type="transmembrane region" description="Helical" evidence="1">
    <location>
        <begin position="69"/>
        <end position="88"/>
    </location>
</feature>
<proteinExistence type="predicted"/>
<dbReference type="AlphaFoldDB" id="A0A0V1E0F9"/>
<evidence type="ECO:0000313" key="3">
    <source>
        <dbReference type="Proteomes" id="UP000054632"/>
    </source>
</evidence>
<reference evidence="2 3" key="1">
    <citation type="submission" date="2015-01" db="EMBL/GenBank/DDBJ databases">
        <title>Evolution of Trichinella species and genotypes.</title>
        <authorList>
            <person name="Korhonen P.K."/>
            <person name="Edoardo P."/>
            <person name="Giuseppe L.R."/>
            <person name="Gasser R.B."/>
        </authorList>
    </citation>
    <scope>NUCLEOTIDE SEQUENCE [LARGE SCALE GENOMIC DNA]</scope>
    <source>
        <strain evidence="2">ISS13</strain>
    </source>
</reference>
<organism evidence="2 3">
    <name type="scientific">Trichinella pseudospiralis</name>
    <name type="common">Parasitic roundworm</name>
    <dbReference type="NCBI Taxonomy" id="6337"/>
    <lineage>
        <taxon>Eukaryota</taxon>
        <taxon>Metazoa</taxon>
        <taxon>Ecdysozoa</taxon>
        <taxon>Nematoda</taxon>
        <taxon>Enoplea</taxon>
        <taxon>Dorylaimia</taxon>
        <taxon>Trichinellida</taxon>
        <taxon>Trichinellidae</taxon>
        <taxon>Trichinella</taxon>
    </lineage>
</organism>
<name>A0A0V1E0F9_TRIPS</name>
<evidence type="ECO:0000313" key="2">
    <source>
        <dbReference type="EMBL" id="KRY67244.1"/>
    </source>
</evidence>
<evidence type="ECO:0000256" key="1">
    <source>
        <dbReference type="SAM" id="Phobius"/>
    </source>
</evidence>
<keyword evidence="1" id="KW-1133">Transmembrane helix</keyword>
<dbReference type="Proteomes" id="UP000054632">
    <property type="component" value="Unassembled WGS sequence"/>
</dbReference>
<gene>
    <name evidence="2" type="ORF">T4A_1216</name>
</gene>
<accession>A0A0V1E0F9</accession>
<keyword evidence="1" id="KW-0812">Transmembrane</keyword>
<sequence length="152" mass="17867">MIRHRYVDHYLHNEALEINFRGYQISEDLLLIVDFVTFKNNKIIRSACFKQAITRINMRYREKSGVLEHSYLSFCLFFCSISCFYSQLTDFLMYRLANEEVAALYPRIQEVALRSRNLEGVHSQSSGQFLMKHCIAFSTVLQYKSNIVVVSD</sequence>
<keyword evidence="1" id="KW-0472">Membrane</keyword>
<comment type="caution">
    <text evidence="2">The sequence shown here is derived from an EMBL/GenBank/DDBJ whole genome shotgun (WGS) entry which is preliminary data.</text>
</comment>